<feature type="coiled-coil region" evidence="1">
    <location>
        <begin position="26"/>
        <end position="81"/>
    </location>
</feature>
<dbReference type="Gene3D" id="3.40.50.150">
    <property type="entry name" value="Vaccinia Virus protein VP39"/>
    <property type="match status" value="1"/>
</dbReference>
<comment type="caution">
    <text evidence="2">The sequence shown here is derived from an EMBL/GenBank/DDBJ whole genome shotgun (WGS) entry which is preliminary data.</text>
</comment>
<reference evidence="2" key="1">
    <citation type="journal article" date="2015" name="ISME J.">
        <title>Draft Genome Sequence of Streptomyces incarnatus NRRL8089, which Produces the Nucleoside Antibiotic Sinefungin.</title>
        <authorList>
            <person name="Oshima K."/>
            <person name="Hattori M."/>
            <person name="Shimizu H."/>
            <person name="Fukuda K."/>
            <person name="Nemoto M."/>
            <person name="Inagaki K."/>
            <person name="Tamura T."/>
        </authorList>
    </citation>
    <scope>NUCLEOTIDE SEQUENCE</scope>
    <source>
        <strain evidence="2">FACHB-1375</strain>
    </source>
</reference>
<dbReference type="Proteomes" id="UP000641646">
    <property type="component" value="Unassembled WGS sequence"/>
</dbReference>
<reference evidence="2" key="2">
    <citation type="submission" date="2020-08" db="EMBL/GenBank/DDBJ databases">
        <authorList>
            <person name="Chen M."/>
            <person name="Teng W."/>
            <person name="Zhao L."/>
            <person name="Hu C."/>
            <person name="Zhou Y."/>
            <person name="Han B."/>
            <person name="Song L."/>
            <person name="Shu W."/>
        </authorList>
    </citation>
    <scope>NUCLEOTIDE SEQUENCE</scope>
    <source>
        <strain evidence="2">FACHB-1375</strain>
    </source>
</reference>
<sequence>MSNAIANWWRSYQFHTAIKKGNLRRAEELLQEIQKSGARLSSLEKLFKDKLQLEQTTRDYRQQISAQYRQLSQLRQQLEQIEPSQALGEISTDILTPEPEFIEFVSKNFKFVEHDENMLQCTGIDRRVFDDFEESLADFIKEEFSQQSRKKNFHFLLDDAINDINRLKGGQDPQYRFELSPHIYLMRYFLDNVYCAYLAWFLIYKAGLLPSKINILDIAAGPGTIAYGLALLLQSSNSFLPAPPTHVSYYSLEQQKNFQYRGLQFWRKYIEPQETATNAYFRFDTSSIFDYDNQSARIPLNFFNLIVISHCFFSDSEARDKSIAVYNDIFTNCLQENGHVLLIIQGKKLFKAYGIRQSESLTQEESVVKKFVEELGLNLVWYKYLTSTYRREPIPDFGIFARENLPTQKFMSPLFRQYFKLNFDLNYGLDDYVILAKK</sequence>
<dbReference type="EMBL" id="JACJPW010000008">
    <property type="protein sequence ID" value="MBD2180403.1"/>
    <property type="molecule type" value="Genomic_DNA"/>
</dbReference>
<evidence type="ECO:0000313" key="2">
    <source>
        <dbReference type="EMBL" id="MBD2180403.1"/>
    </source>
</evidence>
<proteinExistence type="predicted"/>
<gene>
    <name evidence="2" type="ORF">H6G03_04650</name>
</gene>
<protein>
    <submittedName>
        <fullName evidence="2">Photosystem II assembly protein</fullName>
    </submittedName>
</protein>
<dbReference type="AlphaFoldDB" id="A0A926VAS2"/>
<dbReference type="RefSeq" id="WP_190462567.1">
    <property type="nucleotide sequence ID" value="NZ_JACJPW010000008.1"/>
</dbReference>
<evidence type="ECO:0000313" key="3">
    <source>
        <dbReference type="Proteomes" id="UP000641646"/>
    </source>
</evidence>
<name>A0A926VAS2_9CYAN</name>
<dbReference type="SUPFAM" id="SSF53335">
    <property type="entry name" value="S-adenosyl-L-methionine-dependent methyltransferases"/>
    <property type="match status" value="1"/>
</dbReference>
<organism evidence="2 3">
    <name type="scientific">Aerosakkonema funiforme FACHB-1375</name>
    <dbReference type="NCBI Taxonomy" id="2949571"/>
    <lineage>
        <taxon>Bacteria</taxon>
        <taxon>Bacillati</taxon>
        <taxon>Cyanobacteriota</taxon>
        <taxon>Cyanophyceae</taxon>
        <taxon>Oscillatoriophycideae</taxon>
        <taxon>Aerosakkonematales</taxon>
        <taxon>Aerosakkonemataceae</taxon>
        <taxon>Aerosakkonema</taxon>
    </lineage>
</organism>
<keyword evidence="1" id="KW-0175">Coiled coil</keyword>
<accession>A0A926VAS2</accession>
<keyword evidence="3" id="KW-1185">Reference proteome</keyword>
<dbReference type="InterPro" id="IPR029063">
    <property type="entry name" value="SAM-dependent_MTases_sf"/>
</dbReference>
<evidence type="ECO:0000256" key="1">
    <source>
        <dbReference type="SAM" id="Coils"/>
    </source>
</evidence>